<comment type="caution">
    <text evidence="4">The sequence shown here is derived from an EMBL/GenBank/DDBJ whole genome shotgun (WGS) entry which is preliminary data.</text>
</comment>
<gene>
    <name evidence="4" type="ORF">A3C12_01450</name>
</gene>
<keyword evidence="3" id="KW-1133">Transmembrane helix</keyword>
<accession>A0A1G2KS13</accession>
<feature type="region of interest" description="Disordered" evidence="2">
    <location>
        <begin position="47"/>
        <end position="70"/>
    </location>
</feature>
<reference evidence="4 5" key="1">
    <citation type="journal article" date="2016" name="Nat. Commun.">
        <title>Thousands of microbial genomes shed light on interconnected biogeochemical processes in an aquifer system.</title>
        <authorList>
            <person name="Anantharaman K."/>
            <person name="Brown C.T."/>
            <person name="Hug L.A."/>
            <person name="Sharon I."/>
            <person name="Castelle C.J."/>
            <person name="Probst A.J."/>
            <person name="Thomas B.C."/>
            <person name="Singh A."/>
            <person name="Wilkins M.J."/>
            <person name="Karaoz U."/>
            <person name="Brodie E.L."/>
            <person name="Williams K.H."/>
            <person name="Hubbard S.S."/>
            <person name="Banfield J.F."/>
        </authorList>
    </citation>
    <scope>NUCLEOTIDE SEQUENCE [LARGE SCALE GENOMIC DNA]</scope>
</reference>
<feature type="transmembrane region" description="Helical" evidence="3">
    <location>
        <begin position="7"/>
        <end position="26"/>
    </location>
</feature>
<evidence type="ECO:0000256" key="2">
    <source>
        <dbReference type="SAM" id="MobiDB-lite"/>
    </source>
</evidence>
<keyword evidence="3" id="KW-0812">Transmembrane</keyword>
<dbReference type="Gene3D" id="1.25.40.10">
    <property type="entry name" value="Tetratricopeptide repeat domain"/>
    <property type="match status" value="1"/>
</dbReference>
<feature type="repeat" description="TPR" evidence="1">
    <location>
        <begin position="222"/>
        <end position="255"/>
    </location>
</feature>
<dbReference type="InterPro" id="IPR019734">
    <property type="entry name" value="TPR_rpt"/>
</dbReference>
<keyword evidence="3" id="KW-0472">Membrane</keyword>
<evidence type="ECO:0000313" key="4">
    <source>
        <dbReference type="EMBL" id="OHA01261.1"/>
    </source>
</evidence>
<evidence type="ECO:0000256" key="3">
    <source>
        <dbReference type="SAM" id="Phobius"/>
    </source>
</evidence>
<sequence>MKHFIENNTYLVILLIVIFAGLSFLFRGSISDFLIVREKPGFTGALPYPPVSSGTSTRASSGTDDEGRVRVSYSGRDPVEVRPNPDEVKGLSQAEREKLYSDINMHGRAVKENPDFFFGWIQIGLLKKIIGDYEGARDAWEYAGAIRPLNSVSFANLGELYWRYSPDYPKSEENFLTSIKNKPDDPSTYISLSDLYFYSYSVKRDRADDILLEGIQANPKDINLMKWLASLYEREKEYSKALEWWKKVLVENPSDQLVKQAIADIEARLAK</sequence>
<name>A0A1G2KS13_9BACT</name>
<dbReference type="InterPro" id="IPR011990">
    <property type="entry name" value="TPR-like_helical_dom_sf"/>
</dbReference>
<dbReference type="AlphaFoldDB" id="A0A1G2KS13"/>
<dbReference type="PROSITE" id="PS50005">
    <property type="entry name" value="TPR"/>
    <property type="match status" value="1"/>
</dbReference>
<feature type="compositionally biased region" description="Low complexity" evidence="2">
    <location>
        <begin position="52"/>
        <end position="62"/>
    </location>
</feature>
<dbReference type="SUPFAM" id="SSF48452">
    <property type="entry name" value="TPR-like"/>
    <property type="match status" value="1"/>
</dbReference>
<dbReference type="Proteomes" id="UP000178710">
    <property type="component" value="Unassembled WGS sequence"/>
</dbReference>
<dbReference type="EMBL" id="MHQK01000031">
    <property type="protein sequence ID" value="OHA01261.1"/>
    <property type="molecule type" value="Genomic_DNA"/>
</dbReference>
<protein>
    <submittedName>
        <fullName evidence="4">Uncharacterized protein</fullName>
    </submittedName>
</protein>
<evidence type="ECO:0000256" key="1">
    <source>
        <dbReference type="PROSITE-ProRule" id="PRU00339"/>
    </source>
</evidence>
<keyword evidence="1" id="KW-0802">TPR repeat</keyword>
<organism evidence="4 5">
    <name type="scientific">Candidatus Sungbacteria bacterium RIFCSPHIGHO2_02_FULL_49_20</name>
    <dbReference type="NCBI Taxonomy" id="1802272"/>
    <lineage>
        <taxon>Bacteria</taxon>
        <taxon>Candidatus Sungiibacteriota</taxon>
    </lineage>
</organism>
<proteinExistence type="predicted"/>
<evidence type="ECO:0000313" key="5">
    <source>
        <dbReference type="Proteomes" id="UP000178710"/>
    </source>
</evidence>